<evidence type="ECO:0000313" key="2">
    <source>
        <dbReference type="EMBL" id="MFL0252005.1"/>
    </source>
</evidence>
<sequence>MKRFIKWIFASMILFFIGIRFFNKNFISEFIFFLCFPLGLAVCIIVREFSYILFGAINGICPHIIYFGPFTFFKAKGRLKVRFKMKWHQNFCGNISGVDLPQINSEEEFQAVRKKFVMAYIESISMSFIFSVILIVLIFTCNQISDGYFKEFLIITAIMSTIFGIISMRYGRGKKVKTIKENEMEAAYELILTVQNYKGIEKLKDYKYLITAIKENVKSIAYRDFQNDIGKEIFFNTFMIIYHVKGIVDKLPDNTVKSMQYVILKKNDIINDSKFNKSNKFYLLDFIHSIILYLELIEGKREQALDMYNFYEKNLMMRNNEYIIYTLELLKYTVDITDNYDYILELKNKIGKDLYLGEGAYEIDKKIFDLKNSQRGNDK</sequence>
<dbReference type="RefSeq" id="WP_406788657.1">
    <property type="nucleotide sequence ID" value="NZ_JBJIAA010000014.1"/>
</dbReference>
<evidence type="ECO:0008006" key="4">
    <source>
        <dbReference type="Google" id="ProtNLM"/>
    </source>
</evidence>
<organism evidence="2 3">
    <name type="scientific">Clostridium neuense</name>
    <dbReference type="NCBI Taxonomy" id="1728934"/>
    <lineage>
        <taxon>Bacteria</taxon>
        <taxon>Bacillati</taxon>
        <taxon>Bacillota</taxon>
        <taxon>Clostridia</taxon>
        <taxon>Eubacteriales</taxon>
        <taxon>Clostridiaceae</taxon>
        <taxon>Clostridium</taxon>
    </lineage>
</organism>
<keyword evidence="1" id="KW-0812">Transmembrane</keyword>
<proteinExistence type="predicted"/>
<name>A0ABW8TKI6_9CLOT</name>
<dbReference type="Proteomes" id="UP001623592">
    <property type="component" value="Unassembled WGS sequence"/>
</dbReference>
<feature type="transmembrane region" description="Helical" evidence="1">
    <location>
        <begin position="119"/>
        <end position="140"/>
    </location>
</feature>
<feature type="transmembrane region" description="Helical" evidence="1">
    <location>
        <begin position="30"/>
        <end position="47"/>
    </location>
</feature>
<evidence type="ECO:0000313" key="3">
    <source>
        <dbReference type="Proteomes" id="UP001623592"/>
    </source>
</evidence>
<comment type="caution">
    <text evidence="2">The sequence shown here is derived from an EMBL/GenBank/DDBJ whole genome shotgun (WGS) entry which is preliminary data.</text>
</comment>
<dbReference type="EMBL" id="JBJIAA010000014">
    <property type="protein sequence ID" value="MFL0252005.1"/>
    <property type="molecule type" value="Genomic_DNA"/>
</dbReference>
<keyword evidence="3" id="KW-1185">Reference proteome</keyword>
<feature type="transmembrane region" description="Helical" evidence="1">
    <location>
        <begin position="53"/>
        <end position="73"/>
    </location>
</feature>
<keyword evidence="1" id="KW-0472">Membrane</keyword>
<evidence type="ECO:0000256" key="1">
    <source>
        <dbReference type="SAM" id="Phobius"/>
    </source>
</evidence>
<feature type="transmembrane region" description="Helical" evidence="1">
    <location>
        <begin position="6"/>
        <end position="23"/>
    </location>
</feature>
<accession>A0ABW8TKI6</accession>
<keyword evidence="1" id="KW-1133">Transmembrane helix</keyword>
<gene>
    <name evidence="2" type="ORF">ACJDT4_16415</name>
</gene>
<feature type="transmembrane region" description="Helical" evidence="1">
    <location>
        <begin position="152"/>
        <end position="170"/>
    </location>
</feature>
<reference evidence="2 3" key="1">
    <citation type="submission" date="2024-11" db="EMBL/GenBank/DDBJ databases">
        <authorList>
            <person name="Heng Y.C."/>
            <person name="Lim A.C.H."/>
            <person name="Lee J.K.Y."/>
            <person name="Kittelmann S."/>
        </authorList>
    </citation>
    <scope>NUCLEOTIDE SEQUENCE [LARGE SCALE GENOMIC DNA]</scope>
    <source>
        <strain evidence="2 3">WILCCON 0114</strain>
    </source>
</reference>
<protein>
    <recommendedName>
        <fullName evidence="4">DUF2254 domain-containing protein</fullName>
    </recommendedName>
</protein>